<evidence type="ECO:0000259" key="1">
    <source>
        <dbReference type="PROSITE" id="PS50213"/>
    </source>
</evidence>
<dbReference type="SMART" id="SM00554">
    <property type="entry name" value="FAS1"/>
    <property type="match status" value="1"/>
</dbReference>
<dbReference type="EMBL" id="GL433862">
    <property type="protein sequence ID" value="EFN51538.1"/>
    <property type="molecule type" value="Genomic_DNA"/>
</dbReference>
<keyword evidence="3" id="KW-1185">Reference proteome</keyword>
<dbReference type="Gene3D" id="2.30.180.10">
    <property type="entry name" value="FAS1 domain"/>
    <property type="match status" value="1"/>
</dbReference>
<dbReference type="RefSeq" id="XP_005843640.1">
    <property type="nucleotide sequence ID" value="XM_005843578.1"/>
</dbReference>
<proteinExistence type="predicted"/>
<dbReference type="PANTHER" id="PTHR10900:SF77">
    <property type="entry name" value="FI19380P1"/>
    <property type="match status" value="1"/>
</dbReference>
<dbReference type="AlphaFoldDB" id="E1ZRB0"/>
<evidence type="ECO:0000313" key="2">
    <source>
        <dbReference type="EMBL" id="EFN51538.1"/>
    </source>
</evidence>
<dbReference type="GO" id="GO:0005615">
    <property type="term" value="C:extracellular space"/>
    <property type="evidence" value="ECO:0007669"/>
    <property type="project" value="TreeGrafter"/>
</dbReference>
<dbReference type="InParanoid" id="E1ZRB0"/>
<dbReference type="OrthoDB" id="540756at2759"/>
<dbReference type="GeneID" id="17351026"/>
<gene>
    <name evidence="2" type="ORF">CHLNCDRAFT_54976</name>
</gene>
<accession>E1ZRB0</accession>
<organism evidence="3">
    <name type="scientific">Chlorella variabilis</name>
    <name type="common">Green alga</name>
    <dbReference type="NCBI Taxonomy" id="554065"/>
    <lineage>
        <taxon>Eukaryota</taxon>
        <taxon>Viridiplantae</taxon>
        <taxon>Chlorophyta</taxon>
        <taxon>core chlorophytes</taxon>
        <taxon>Trebouxiophyceae</taxon>
        <taxon>Chlorellales</taxon>
        <taxon>Chlorellaceae</taxon>
        <taxon>Chlorella clade</taxon>
        <taxon>Chlorella</taxon>
    </lineage>
</organism>
<dbReference type="KEGG" id="cvr:CHLNCDRAFT_54976"/>
<reference evidence="2 3" key="1">
    <citation type="journal article" date="2010" name="Plant Cell">
        <title>The Chlorella variabilis NC64A genome reveals adaptation to photosymbiosis, coevolution with viruses, and cryptic sex.</title>
        <authorList>
            <person name="Blanc G."/>
            <person name="Duncan G."/>
            <person name="Agarkova I."/>
            <person name="Borodovsky M."/>
            <person name="Gurnon J."/>
            <person name="Kuo A."/>
            <person name="Lindquist E."/>
            <person name="Lucas S."/>
            <person name="Pangilinan J."/>
            <person name="Polle J."/>
            <person name="Salamov A."/>
            <person name="Terry A."/>
            <person name="Yamada T."/>
            <person name="Dunigan D.D."/>
            <person name="Grigoriev I.V."/>
            <person name="Claverie J.M."/>
            <person name="Van Etten J.L."/>
        </authorList>
    </citation>
    <scope>NUCLEOTIDE SEQUENCE [LARGE SCALE GENOMIC DNA]</scope>
    <source>
        <strain evidence="2 3">NC64A</strain>
    </source>
</reference>
<feature type="domain" description="FAS1" evidence="1">
    <location>
        <begin position="19"/>
        <end position="165"/>
    </location>
</feature>
<sequence length="171" mass="17635">MIEDDVPNDPPDAAKPKPPATVAELVAGNKDFSLLLAAVQAADKAILALLSNRRAKLTVFAPPNAAFEALLEDLDLSAEDLLGNKALVTSVLLNHVISGAAVSSRALKSAQLVQTALKGVPGQLGILKQKTLGVRIVTSTNQVAKVTAANIAAGRSIVHVVDQVLIPSGLL</sequence>
<dbReference type="FunCoup" id="E1ZRB0">
    <property type="interactions" value="318"/>
</dbReference>
<dbReference type="PANTHER" id="PTHR10900">
    <property type="entry name" value="PERIOSTIN-RELATED"/>
    <property type="match status" value="1"/>
</dbReference>
<dbReference type="InterPro" id="IPR000782">
    <property type="entry name" value="FAS1_domain"/>
</dbReference>
<dbReference type="PROSITE" id="PS50213">
    <property type="entry name" value="FAS1"/>
    <property type="match status" value="1"/>
</dbReference>
<name>E1ZRB0_CHLVA</name>
<dbReference type="InterPro" id="IPR036378">
    <property type="entry name" value="FAS1_dom_sf"/>
</dbReference>
<dbReference type="SUPFAM" id="SSF82153">
    <property type="entry name" value="FAS1 domain"/>
    <property type="match status" value="1"/>
</dbReference>
<dbReference type="InterPro" id="IPR050904">
    <property type="entry name" value="Adhesion/Biosynth-related"/>
</dbReference>
<dbReference type="Pfam" id="PF02469">
    <property type="entry name" value="Fasciclin"/>
    <property type="match status" value="1"/>
</dbReference>
<evidence type="ECO:0000313" key="3">
    <source>
        <dbReference type="Proteomes" id="UP000008141"/>
    </source>
</evidence>
<protein>
    <recommendedName>
        <fullName evidence="1">FAS1 domain-containing protein</fullName>
    </recommendedName>
</protein>
<dbReference type="Proteomes" id="UP000008141">
    <property type="component" value="Unassembled WGS sequence"/>
</dbReference>